<evidence type="ECO:0008006" key="3">
    <source>
        <dbReference type="Google" id="ProtNLM"/>
    </source>
</evidence>
<sequence>MAFESSGKLRNILFHSAQGRHYTSRQYRQLLWCYQIK</sequence>
<accession>A0AAV3M5C1</accession>
<organism evidence="1 2">
    <name type="scientific">Providencia alcalifaciens 205/92</name>
    <dbReference type="NCBI Taxonomy" id="1256988"/>
    <lineage>
        <taxon>Bacteria</taxon>
        <taxon>Pseudomonadati</taxon>
        <taxon>Pseudomonadota</taxon>
        <taxon>Gammaproteobacteria</taxon>
        <taxon>Enterobacterales</taxon>
        <taxon>Morganellaceae</taxon>
        <taxon>Providencia</taxon>
    </lineage>
</organism>
<reference evidence="1 2" key="1">
    <citation type="submission" date="2014-01" db="EMBL/GenBank/DDBJ databases">
        <authorList>
            <person name="Durkin A.S."/>
            <person name="McCorrison J."/>
            <person name="Torralba M."/>
            <person name="Gillis M."/>
            <person name="Haft D.H."/>
            <person name="Methe B."/>
            <person name="Sutton G."/>
            <person name="Nelson K.E."/>
        </authorList>
    </citation>
    <scope>NUCLEOTIDE SEQUENCE [LARGE SCALE GENOMIC DNA]</scope>
    <source>
        <strain evidence="1 2">205/92</strain>
    </source>
</reference>
<evidence type="ECO:0000313" key="1">
    <source>
        <dbReference type="EMBL" id="EUD10789.1"/>
    </source>
</evidence>
<dbReference type="Proteomes" id="UP000022311">
    <property type="component" value="Unassembled WGS sequence"/>
</dbReference>
<dbReference type="AlphaFoldDB" id="A0AAV3M5C1"/>
<gene>
    <name evidence="1" type="ORF">HMPREF1563_0194</name>
</gene>
<name>A0AAV3M5C1_9GAMM</name>
<protein>
    <recommendedName>
        <fullName evidence="3">Transposase</fullName>
    </recommendedName>
</protein>
<dbReference type="EMBL" id="JALD01000048">
    <property type="protein sequence ID" value="EUD10789.1"/>
    <property type="molecule type" value="Genomic_DNA"/>
</dbReference>
<evidence type="ECO:0000313" key="2">
    <source>
        <dbReference type="Proteomes" id="UP000022311"/>
    </source>
</evidence>
<proteinExistence type="predicted"/>
<comment type="caution">
    <text evidence="1">The sequence shown here is derived from an EMBL/GenBank/DDBJ whole genome shotgun (WGS) entry which is preliminary data.</text>
</comment>